<sequence length="167" mass="18916">MRTKRTLEFSRFRRGIGLADSPRYFYIVKKNADQQTTINLDDIDSKLLVNILQPVLNARLEKRLCDIKERLKQIERDIADAGKRIHLNLVNSIDTISYQPQTFDPAQTDSTCSQPGMMSHNSNITGAHGNLQISLFNVRNALRAFATNSNSALIAIVDPWLTRTTVE</sequence>
<evidence type="ECO:0000313" key="2">
    <source>
        <dbReference type="EMBL" id="CAF3927024.1"/>
    </source>
</evidence>
<dbReference type="Proteomes" id="UP000677228">
    <property type="component" value="Unassembled WGS sequence"/>
</dbReference>
<dbReference type="EMBL" id="CAJNOK010011297">
    <property type="protein sequence ID" value="CAF1136991.1"/>
    <property type="molecule type" value="Genomic_DNA"/>
</dbReference>
<reference evidence="1" key="1">
    <citation type="submission" date="2021-02" db="EMBL/GenBank/DDBJ databases">
        <authorList>
            <person name="Nowell W R."/>
        </authorList>
    </citation>
    <scope>NUCLEOTIDE SEQUENCE</scope>
</reference>
<organism evidence="1 3">
    <name type="scientific">Didymodactylos carnosus</name>
    <dbReference type="NCBI Taxonomy" id="1234261"/>
    <lineage>
        <taxon>Eukaryota</taxon>
        <taxon>Metazoa</taxon>
        <taxon>Spiralia</taxon>
        <taxon>Gnathifera</taxon>
        <taxon>Rotifera</taxon>
        <taxon>Eurotatoria</taxon>
        <taxon>Bdelloidea</taxon>
        <taxon>Philodinida</taxon>
        <taxon>Philodinidae</taxon>
        <taxon>Didymodactylos</taxon>
    </lineage>
</organism>
<dbReference type="Proteomes" id="UP000682733">
    <property type="component" value="Unassembled WGS sequence"/>
</dbReference>
<comment type="caution">
    <text evidence="1">The sequence shown here is derived from an EMBL/GenBank/DDBJ whole genome shotgun (WGS) entry which is preliminary data.</text>
</comment>
<dbReference type="EMBL" id="CAJOBA010024520">
    <property type="protein sequence ID" value="CAF3927024.1"/>
    <property type="molecule type" value="Genomic_DNA"/>
</dbReference>
<proteinExistence type="predicted"/>
<name>A0A8S2E855_9BILA</name>
<evidence type="ECO:0000313" key="1">
    <source>
        <dbReference type="EMBL" id="CAF1136991.1"/>
    </source>
</evidence>
<protein>
    <submittedName>
        <fullName evidence="1">Uncharacterized protein</fullName>
    </submittedName>
</protein>
<evidence type="ECO:0000313" key="3">
    <source>
        <dbReference type="Proteomes" id="UP000677228"/>
    </source>
</evidence>
<accession>A0A8S2E855</accession>
<dbReference type="AlphaFoldDB" id="A0A8S2E855"/>
<gene>
    <name evidence="1" type="ORF">OVA965_LOCUS20936</name>
    <name evidence="2" type="ORF">TMI583_LOCUS21461</name>
</gene>